<sequence>MPLSRRQFARSLAVASTLALAFANVHAQAPSIKVGIIGPFSGPFAHYGALFKAGSEAYVASEGGKLAGRTVEFIYRDTGGPNPAQTKTLVQELIVKDKVDYLGGFVFTPNAFAVAPLIQQSQTPTVVFNAATSAITDKSEYFIRTSYTLWQVSVPLAQWAAKQNIKKVVTAVTDYGPGIDAETAFKSEFTKQGGTVVESIRMPIATSDFGPFAQRIKASGAQAVYTFLPGGPPNLGFVKAYNENGLAKSGIQFLGTAETDEFDLQKLGDSAIGLTTAFHYSGAHDSPANRKFVDALKKRDPNVVANYASVGAWDGMYVIHKMIEATGGQRDGLKAIHAARSLQWESPRGPVRIDQKTRHIVQNVYLRKVEKAGAVLINKEVQNFGPQADYGLDK</sequence>
<comment type="caution">
    <text evidence="7">The sequence shown here is derived from an EMBL/GenBank/DDBJ whole genome shotgun (WGS) entry which is preliminary data.</text>
</comment>
<dbReference type="GO" id="GO:0006865">
    <property type="term" value="P:amino acid transport"/>
    <property type="evidence" value="ECO:0007669"/>
    <property type="project" value="UniProtKB-KW"/>
</dbReference>
<evidence type="ECO:0000259" key="6">
    <source>
        <dbReference type="Pfam" id="PF13458"/>
    </source>
</evidence>
<keyword evidence="4" id="KW-0029">Amino-acid transport</keyword>
<proteinExistence type="inferred from homology"/>
<feature type="signal peptide" evidence="5">
    <location>
        <begin position="1"/>
        <end position="27"/>
    </location>
</feature>
<accession>A0A6N8ILY8</accession>
<dbReference type="SUPFAM" id="SSF53822">
    <property type="entry name" value="Periplasmic binding protein-like I"/>
    <property type="match status" value="1"/>
</dbReference>
<dbReference type="Pfam" id="PF13458">
    <property type="entry name" value="Peripla_BP_6"/>
    <property type="match status" value="1"/>
</dbReference>
<organism evidence="7 8">
    <name type="scientific">Ramlibacter pinisoli</name>
    <dbReference type="NCBI Taxonomy" id="2682844"/>
    <lineage>
        <taxon>Bacteria</taxon>
        <taxon>Pseudomonadati</taxon>
        <taxon>Pseudomonadota</taxon>
        <taxon>Betaproteobacteria</taxon>
        <taxon>Burkholderiales</taxon>
        <taxon>Comamonadaceae</taxon>
        <taxon>Ramlibacter</taxon>
    </lineage>
</organism>
<evidence type="ECO:0000256" key="3">
    <source>
        <dbReference type="ARBA" id="ARBA00022729"/>
    </source>
</evidence>
<evidence type="ECO:0000256" key="5">
    <source>
        <dbReference type="SAM" id="SignalP"/>
    </source>
</evidence>
<feature type="domain" description="Leucine-binding protein" evidence="6">
    <location>
        <begin position="31"/>
        <end position="373"/>
    </location>
</feature>
<dbReference type="PANTHER" id="PTHR30483">
    <property type="entry name" value="LEUCINE-SPECIFIC-BINDING PROTEIN"/>
    <property type="match status" value="1"/>
</dbReference>
<dbReference type="PANTHER" id="PTHR30483:SF6">
    <property type="entry name" value="PERIPLASMIC BINDING PROTEIN OF ABC TRANSPORTER FOR NATURAL AMINO ACIDS"/>
    <property type="match status" value="1"/>
</dbReference>
<gene>
    <name evidence="7" type="ORF">GON04_00145</name>
</gene>
<dbReference type="InterPro" id="IPR051010">
    <property type="entry name" value="BCAA_transport"/>
</dbReference>
<evidence type="ECO:0000256" key="2">
    <source>
        <dbReference type="ARBA" id="ARBA00022448"/>
    </source>
</evidence>
<dbReference type="InterPro" id="IPR006311">
    <property type="entry name" value="TAT_signal"/>
</dbReference>
<evidence type="ECO:0000313" key="7">
    <source>
        <dbReference type="EMBL" id="MVQ27839.1"/>
    </source>
</evidence>
<keyword evidence="2" id="KW-0813">Transport</keyword>
<dbReference type="Gene3D" id="3.40.50.2300">
    <property type="match status" value="2"/>
</dbReference>
<dbReference type="InterPro" id="IPR028081">
    <property type="entry name" value="Leu-bd"/>
</dbReference>
<evidence type="ECO:0000256" key="1">
    <source>
        <dbReference type="ARBA" id="ARBA00010062"/>
    </source>
</evidence>
<dbReference type="PRINTS" id="PR00337">
    <property type="entry name" value="LEUILEVALBP"/>
</dbReference>
<comment type="similarity">
    <text evidence="1">Belongs to the leucine-binding protein family.</text>
</comment>
<evidence type="ECO:0000256" key="4">
    <source>
        <dbReference type="ARBA" id="ARBA00022970"/>
    </source>
</evidence>
<evidence type="ECO:0000313" key="8">
    <source>
        <dbReference type="Proteomes" id="UP000469385"/>
    </source>
</evidence>
<dbReference type="AlphaFoldDB" id="A0A6N8ILY8"/>
<dbReference type="EMBL" id="WSEL01000002">
    <property type="protein sequence ID" value="MVQ27839.1"/>
    <property type="molecule type" value="Genomic_DNA"/>
</dbReference>
<dbReference type="CDD" id="cd20013">
    <property type="entry name" value="PBP1_RPA0985_benzoate-like"/>
    <property type="match status" value="1"/>
</dbReference>
<reference evidence="7 8" key="1">
    <citation type="submission" date="2019-12" db="EMBL/GenBank/DDBJ databases">
        <authorList>
            <person name="Huq M.A."/>
        </authorList>
    </citation>
    <scope>NUCLEOTIDE SEQUENCE [LARGE SCALE GENOMIC DNA]</scope>
    <source>
        <strain evidence="7 8">MAH-25</strain>
    </source>
</reference>
<dbReference type="InterPro" id="IPR028082">
    <property type="entry name" value="Peripla_BP_I"/>
</dbReference>
<dbReference type="InterPro" id="IPR000709">
    <property type="entry name" value="Leu_Ile_Val-bd"/>
</dbReference>
<protein>
    <submittedName>
        <fullName evidence="7">ABC transporter substrate-binding protein</fullName>
    </submittedName>
</protein>
<keyword evidence="8" id="KW-1185">Reference proteome</keyword>
<name>A0A6N8ILY8_9BURK</name>
<feature type="chain" id="PRO_5027101392" evidence="5">
    <location>
        <begin position="28"/>
        <end position="394"/>
    </location>
</feature>
<dbReference type="RefSeq" id="WP_157395983.1">
    <property type="nucleotide sequence ID" value="NZ_WSEL01000002.1"/>
</dbReference>
<dbReference type="Proteomes" id="UP000469385">
    <property type="component" value="Unassembled WGS sequence"/>
</dbReference>
<dbReference type="PROSITE" id="PS51318">
    <property type="entry name" value="TAT"/>
    <property type="match status" value="1"/>
</dbReference>
<keyword evidence="3 5" id="KW-0732">Signal</keyword>